<feature type="region of interest" description="Disordered" evidence="8">
    <location>
        <begin position="197"/>
        <end position="257"/>
    </location>
</feature>
<keyword evidence="3 5" id="KW-0648">Protein biosynthesis</keyword>
<dbReference type="GO" id="GO:0003743">
    <property type="term" value="F:translation initiation factor activity"/>
    <property type="evidence" value="ECO:0007669"/>
    <property type="project" value="UniProtKB-UniRule"/>
</dbReference>
<dbReference type="NCBIfam" id="TIGR00523">
    <property type="entry name" value="eIF-1A"/>
    <property type="match status" value="1"/>
</dbReference>
<name>A0A2A9MMW4_BESBE</name>
<evidence type="ECO:0000256" key="3">
    <source>
        <dbReference type="ARBA" id="ARBA00022917"/>
    </source>
</evidence>
<dbReference type="PROSITE" id="PS01262">
    <property type="entry name" value="IF1A"/>
    <property type="match status" value="1"/>
</dbReference>
<sequence length="257" mass="28455">MSPAAQYRPASALYCGLCAEDAHKTESVAAHFIEQQTRRPQRSRWRPSHLARPLVSLFRAGYVCFCLLHSPELANTCLVFCLSAGKGGKNRRRGKNDNEGEKRELQYKEDGQEYGQVLRMLGNGRLEAYCFDGVKRLCHIRGKMRKRVWVNSGDIVLVSLRDFQNDKGDVIAKYNPDEARLLKQYGELPANAKINESDVFGDEDGGGGGIDFQEDSDVSEESSDEEDGGKKNKDMDIDDVSFGRAGNGAASSAVRAP</sequence>
<comment type="similarity">
    <text evidence="1 6">Belongs to the eIF-1A family.</text>
</comment>
<feature type="compositionally biased region" description="Acidic residues" evidence="8">
    <location>
        <begin position="212"/>
        <end position="227"/>
    </location>
</feature>
<comment type="caution">
    <text evidence="10">The sequence shown here is derived from an EMBL/GenBank/DDBJ whole genome shotgun (WGS) entry which is preliminary data.</text>
</comment>
<evidence type="ECO:0000256" key="6">
    <source>
        <dbReference type="RuleBase" id="RU004364"/>
    </source>
</evidence>
<dbReference type="SMART" id="SM00652">
    <property type="entry name" value="eIF1a"/>
    <property type="match status" value="1"/>
</dbReference>
<dbReference type="PANTHER" id="PTHR21668">
    <property type="entry name" value="EIF-1A"/>
    <property type="match status" value="1"/>
</dbReference>
<dbReference type="OrthoDB" id="274995at2759"/>
<keyword evidence="11" id="KW-1185">Reference proteome</keyword>
<evidence type="ECO:0000256" key="2">
    <source>
        <dbReference type="ARBA" id="ARBA00022540"/>
    </source>
</evidence>
<dbReference type="PROSITE" id="PS50832">
    <property type="entry name" value="S1_IF1_TYPE"/>
    <property type="match status" value="1"/>
</dbReference>
<evidence type="ECO:0000256" key="8">
    <source>
        <dbReference type="SAM" id="MobiDB-lite"/>
    </source>
</evidence>
<keyword evidence="2 5" id="KW-0396">Initiation factor</keyword>
<comment type="function">
    <text evidence="7">Seems to be required for maximal rate of protein biosynthesis. Enhances ribosome dissociation into subunits and stabilizes the binding of the initiator Met-tRNA(I) to 40 S ribosomal subunits.</text>
</comment>
<protein>
    <recommendedName>
        <fullName evidence="4">Eukaryotic translation initiation factor 4C</fullName>
    </recommendedName>
</protein>
<evidence type="ECO:0000256" key="4">
    <source>
        <dbReference type="ARBA" id="ARBA00032507"/>
    </source>
</evidence>
<dbReference type="AlphaFoldDB" id="A0A2A9MMW4"/>
<dbReference type="HAMAP" id="MF_00216">
    <property type="entry name" value="aIF_1A"/>
    <property type="match status" value="1"/>
</dbReference>
<dbReference type="InterPro" id="IPR012340">
    <property type="entry name" value="NA-bd_OB-fold"/>
</dbReference>
<dbReference type="KEGG" id="bbes:BESB_001530"/>
<dbReference type="GO" id="GO:0003723">
    <property type="term" value="F:RNA binding"/>
    <property type="evidence" value="ECO:0007669"/>
    <property type="project" value="InterPro"/>
</dbReference>
<evidence type="ECO:0000256" key="5">
    <source>
        <dbReference type="PROSITE-ProRule" id="PRU00181"/>
    </source>
</evidence>
<dbReference type="InterPro" id="IPR018104">
    <property type="entry name" value="TIF_eIF-1A_CS"/>
</dbReference>
<dbReference type="CDD" id="cd05793">
    <property type="entry name" value="S1_IF1A"/>
    <property type="match status" value="1"/>
</dbReference>
<evidence type="ECO:0000256" key="7">
    <source>
        <dbReference type="RuleBase" id="RU004365"/>
    </source>
</evidence>
<feature type="domain" description="S1-like" evidence="9">
    <location>
        <begin position="101"/>
        <end position="175"/>
    </location>
</feature>
<gene>
    <name evidence="10" type="ORF">BESB_001530</name>
</gene>
<dbReference type="Pfam" id="PF01176">
    <property type="entry name" value="eIF-1a"/>
    <property type="match status" value="1"/>
</dbReference>
<evidence type="ECO:0000313" key="11">
    <source>
        <dbReference type="Proteomes" id="UP000224006"/>
    </source>
</evidence>
<accession>A0A2A9MMW4</accession>
<evidence type="ECO:0000259" key="9">
    <source>
        <dbReference type="PROSITE" id="PS50832"/>
    </source>
</evidence>
<dbReference type="Proteomes" id="UP000224006">
    <property type="component" value="Chromosome I"/>
</dbReference>
<dbReference type="GeneID" id="40305216"/>
<dbReference type="EMBL" id="NWUJ01000001">
    <property type="protein sequence ID" value="PFH37811.1"/>
    <property type="molecule type" value="Genomic_DNA"/>
</dbReference>
<dbReference type="InterPro" id="IPR006196">
    <property type="entry name" value="RNA-binding_domain_S1_IF1"/>
</dbReference>
<dbReference type="RefSeq" id="XP_029221820.1">
    <property type="nucleotide sequence ID" value="XM_029358908.1"/>
</dbReference>
<dbReference type="STRING" id="94643.A0A2A9MMW4"/>
<proteinExistence type="inferred from homology"/>
<dbReference type="SUPFAM" id="SSF50249">
    <property type="entry name" value="Nucleic acid-binding proteins"/>
    <property type="match status" value="1"/>
</dbReference>
<dbReference type="InterPro" id="IPR001253">
    <property type="entry name" value="TIF_eIF-1A"/>
</dbReference>
<dbReference type="Gene3D" id="2.40.50.140">
    <property type="entry name" value="Nucleic acid-binding proteins"/>
    <property type="match status" value="1"/>
</dbReference>
<evidence type="ECO:0000256" key="1">
    <source>
        <dbReference type="ARBA" id="ARBA00007392"/>
    </source>
</evidence>
<reference evidence="10 11" key="1">
    <citation type="submission" date="2017-09" db="EMBL/GenBank/DDBJ databases">
        <title>Genome sequencing of Besnoitia besnoiti strain Bb-Ger1.</title>
        <authorList>
            <person name="Schares G."/>
            <person name="Venepally P."/>
            <person name="Lorenzi H.A."/>
        </authorList>
    </citation>
    <scope>NUCLEOTIDE SEQUENCE [LARGE SCALE GENOMIC DNA]</scope>
    <source>
        <strain evidence="10 11">Bb-Ger1</strain>
    </source>
</reference>
<organism evidence="10 11">
    <name type="scientific">Besnoitia besnoiti</name>
    <name type="common">Apicomplexan protozoan</name>
    <dbReference type="NCBI Taxonomy" id="94643"/>
    <lineage>
        <taxon>Eukaryota</taxon>
        <taxon>Sar</taxon>
        <taxon>Alveolata</taxon>
        <taxon>Apicomplexa</taxon>
        <taxon>Conoidasida</taxon>
        <taxon>Coccidia</taxon>
        <taxon>Eucoccidiorida</taxon>
        <taxon>Eimeriorina</taxon>
        <taxon>Sarcocystidae</taxon>
        <taxon>Besnoitia</taxon>
    </lineage>
</organism>
<evidence type="ECO:0000313" key="10">
    <source>
        <dbReference type="EMBL" id="PFH37811.1"/>
    </source>
</evidence>
<dbReference type="VEuPathDB" id="ToxoDB:BESB_001530"/>